<dbReference type="AlphaFoldDB" id="A0A841EX48"/>
<name>A0A841EX48_9BACT</name>
<dbReference type="PANTHER" id="PTHR30273">
    <property type="entry name" value="PERIPLASMIC SIGNAL SENSOR AND SIGMA FACTOR ACTIVATOR FECR-RELATED"/>
    <property type="match status" value="1"/>
</dbReference>
<dbReference type="RefSeq" id="WP_184136780.1">
    <property type="nucleotide sequence ID" value="NZ_JACHKT010000037.1"/>
</dbReference>
<dbReference type="InterPro" id="IPR006860">
    <property type="entry name" value="FecR"/>
</dbReference>
<protein>
    <submittedName>
        <fullName evidence="4">Ferric-dicitrate binding protein FerR (Iron transport regulator)</fullName>
    </submittedName>
</protein>
<evidence type="ECO:0000259" key="3">
    <source>
        <dbReference type="Pfam" id="PF16344"/>
    </source>
</evidence>
<comment type="caution">
    <text evidence="4">The sequence shown here is derived from an EMBL/GenBank/DDBJ whole genome shotgun (WGS) entry which is preliminary data.</text>
</comment>
<proteinExistence type="predicted"/>
<dbReference type="Pfam" id="PF04773">
    <property type="entry name" value="FecR"/>
    <property type="match status" value="1"/>
</dbReference>
<dbReference type="Proteomes" id="UP000524404">
    <property type="component" value="Unassembled WGS sequence"/>
</dbReference>
<dbReference type="PIRSF" id="PIRSF018266">
    <property type="entry name" value="FecR"/>
    <property type="match status" value="1"/>
</dbReference>
<evidence type="ECO:0000259" key="2">
    <source>
        <dbReference type="Pfam" id="PF04773"/>
    </source>
</evidence>
<keyword evidence="5" id="KW-1185">Reference proteome</keyword>
<dbReference type="EMBL" id="JACHKT010000037">
    <property type="protein sequence ID" value="MBB6005188.1"/>
    <property type="molecule type" value="Genomic_DNA"/>
</dbReference>
<dbReference type="PANTHER" id="PTHR30273:SF2">
    <property type="entry name" value="PROTEIN FECR"/>
    <property type="match status" value="1"/>
</dbReference>
<feature type="domain" description="Protein FecR C-terminal" evidence="3">
    <location>
        <begin position="280"/>
        <end position="346"/>
    </location>
</feature>
<reference evidence="4 5" key="1">
    <citation type="submission" date="2020-08" db="EMBL/GenBank/DDBJ databases">
        <title>Functional genomics of gut bacteria from endangered species of beetles.</title>
        <authorList>
            <person name="Carlos-Shanley C."/>
        </authorList>
    </citation>
    <scope>NUCLEOTIDE SEQUENCE [LARGE SCALE GENOMIC DNA]</scope>
    <source>
        <strain evidence="4 5">S00070</strain>
    </source>
</reference>
<sequence>MINEENIDDLLAKYLAEEADHQEAEAVSEWIGLSNENQKTFEQTNLIWEKSSLLRTEQQVNVDVAWKKLGIGSKAQNIHQVDSVNIIKALPKTKGGGDSTFEAKKSISNNLIFKNFLKIAAVLSIIVGGAFFLNKNLQSQVELLSFQTGNTPTEKILADGTKVFLNKNSSISFPEKFEGDFREVNLTGEAFFEVHHDKTHPFIIHANGSDIKVLGTSFNVKAYNAQVQVAVSTGKVQFSKNTQQVILVKGEKAEITKGQETIVKSTNIDENILSYKTKTFTFQDASLAEVSQLLADNFGKNIVLEQDKFKNCKLTATFKQESLDNILTIISETFNLKITKQGDSILLNGEGCQ</sequence>
<dbReference type="InterPro" id="IPR032508">
    <property type="entry name" value="FecR_C"/>
</dbReference>
<gene>
    <name evidence="4" type="ORF">HNP25_003860</name>
</gene>
<feature type="domain" description="FecR protein" evidence="2">
    <location>
        <begin position="156"/>
        <end position="237"/>
    </location>
</feature>
<evidence type="ECO:0000256" key="1">
    <source>
        <dbReference type="SAM" id="Phobius"/>
    </source>
</evidence>
<organism evidence="4 5">
    <name type="scientific">Arcicella rosea</name>
    <dbReference type="NCBI Taxonomy" id="502909"/>
    <lineage>
        <taxon>Bacteria</taxon>
        <taxon>Pseudomonadati</taxon>
        <taxon>Bacteroidota</taxon>
        <taxon>Cytophagia</taxon>
        <taxon>Cytophagales</taxon>
        <taxon>Flectobacillaceae</taxon>
        <taxon>Arcicella</taxon>
    </lineage>
</organism>
<keyword evidence="1" id="KW-1133">Transmembrane helix</keyword>
<dbReference type="InterPro" id="IPR012373">
    <property type="entry name" value="Ferrdict_sens_TM"/>
</dbReference>
<keyword evidence="1" id="KW-0472">Membrane</keyword>
<accession>A0A841EX48</accession>
<dbReference type="Gene3D" id="2.60.120.1440">
    <property type="match status" value="1"/>
</dbReference>
<feature type="transmembrane region" description="Helical" evidence="1">
    <location>
        <begin position="115"/>
        <end position="133"/>
    </location>
</feature>
<keyword evidence="1" id="KW-0812">Transmembrane</keyword>
<dbReference type="GO" id="GO:0016989">
    <property type="term" value="F:sigma factor antagonist activity"/>
    <property type="evidence" value="ECO:0007669"/>
    <property type="project" value="TreeGrafter"/>
</dbReference>
<evidence type="ECO:0000313" key="5">
    <source>
        <dbReference type="Proteomes" id="UP000524404"/>
    </source>
</evidence>
<dbReference type="Gene3D" id="3.55.50.30">
    <property type="match status" value="1"/>
</dbReference>
<evidence type="ECO:0000313" key="4">
    <source>
        <dbReference type="EMBL" id="MBB6005188.1"/>
    </source>
</evidence>
<dbReference type="Pfam" id="PF16344">
    <property type="entry name" value="FecR_C"/>
    <property type="match status" value="1"/>
</dbReference>